<reference evidence="2" key="1">
    <citation type="journal article" date="2013" name="J. Plant Res.">
        <title>Effect of fungi and light on seed germination of three Opuntia species from semiarid lands of central Mexico.</title>
        <authorList>
            <person name="Delgado-Sanchez P."/>
            <person name="Jimenez-Bremont J.F."/>
            <person name="Guerrero-Gonzalez Mde L."/>
            <person name="Flores J."/>
        </authorList>
    </citation>
    <scope>NUCLEOTIDE SEQUENCE</scope>
    <source>
        <tissue evidence="2">Cladode</tissue>
    </source>
</reference>
<evidence type="ECO:0000256" key="1">
    <source>
        <dbReference type="SAM" id="Phobius"/>
    </source>
</evidence>
<name>A0A7C9AVU9_OPUST</name>
<feature type="transmembrane region" description="Helical" evidence="1">
    <location>
        <begin position="39"/>
        <end position="59"/>
    </location>
</feature>
<keyword evidence="1" id="KW-0812">Transmembrane</keyword>
<proteinExistence type="predicted"/>
<sequence>MADSLFNPLEKLSKSITKLSDLIPPSSFFPTFMSLSETLMLSIESIFPVFGGCLMRFVWLTGKWREVGRNSVLRAWKSPIVKLCSPLPPSLGFRGKSKGES</sequence>
<keyword evidence="1" id="KW-1133">Transmembrane helix</keyword>
<accession>A0A7C9AVU9</accession>
<protein>
    <submittedName>
        <fullName evidence="2">Uncharacterized protein</fullName>
    </submittedName>
</protein>
<reference evidence="2" key="2">
    <citation type="submission" date="2020-07" db="EMBL/GenBank/DDBJ databases">
        <authorList>
            <person name="Vera ALvarez R."/>
            <person name="Arias-Moreno D.M."/>
            <person name="Jimenez-Jacinto V."/>
            <person name="Jimenez-Bremont J.F."/>
            <person name="Swaminathan K."/>
            <person name="Moose S.P."/>
            <person name="Guerrero-Gonzalez M.L."/>
            <person name="Marino-Ramirez L."/>
            <person name="Landsman D."/>
            <person name="Rodriguez-Kessler M."/>
            <person name="Delgado-Sanchez P."/>
        </authorList>
    </citation>
    <scope>NUCLEOTIDE SEQUENCE</scope>
    <source>
        <tissue evidence="2">Cladode</tissue>
    </source>
</reference>
<organism evidence="2">
    <name type="scientific">Opuntia streptacantha</name>
    <name type="common">Prickly pear cactus</name>
    <name type="synonym">Opuntia cardona</name>
    <dbReference type="NCBI Taxonomy" id="393608"/>
    <lineage>
        <taxon>Eukaryota</taxon>
        <taxon>Viridiplantae</taxon>
        <taxon>Streptophyta</taxon>
        <taxon>Embryophyta</taxon>
        <taxon>Tracheophyta</taxon>
        <taxon>Spermatophyta</taxon>
        <taxon>Magnoliopsida</taxon>
        <taxon>eudicotyledons</taxon>
        <taxon>Gunneridae</taxon>
        <taxon>Pentapetalae</taxon>
        <taxon>Caryophyllales</taxon>
        <taxon>Cactineae</taxon>
        <taxon>Cactaceae</taxon>
        <taxon>Opuntioideae</taxon>
        <taxon>Opuntia</taxon>
    </lineage>
</organism>
<keyword evidence="1" id="KW-0472">Membrane</keyword>
<dbReference type="AlphaFoldDB" id="A0A7C9AVU9"/>
<evidence type="ECO:0000313" key="2">
    <source>
        <dbReference type="EMBL" id="MBA4676417.1"/>
    </source>
</evidence>
<dbReference type="EMBL" id="GISG01271401">
    <property type="protein sequence ID" value="MBA4676417.1"/>
    <property type="molecule type" value="Transcribed_RNA"/>
</dbReference>